<comment type="caution">
    <text evidence="1">The sequence shown here is derived from an EMBL/GenBank/DDBJ whole genome shotgun (WGS) entry which is preliminary data.</text>
</comment>
<protein>
    <submittedName>
        <fullName evidence="1">Uncharacterized protein</fullName>
    </submittedName>
</protein>
<evidence type="ECO:0000313" key="2">
    <source>
        <dbReference type="Proteomes" id="UP001249020"/>
    </source>
</evidence>
<sequence length="49" mass="5839">MTKIILEINQRLLLIKQNKKIQVCNYKDNYYGDQHCCSVDQVKLKQPTQ</sequence>
<dbReference type="Proteomes" id="UP001249020">
    <property type="component" value="Unassembled WGS sequence"/>
</dbReference>
<accession>A0AAW8R479</accession>
<dbReference type="AlphaFoldDB" id="A0AAW8R479"/>
<organism evidence="1 2">
    <name type="scientific">Brumicola blandensis</name>
    <dbReference type="NCBI Taxonomy" id="3075611"/>
    <lineage>
        <taxon>Bacteria</taxon>
        <taxon>Pseudomonadati</taxon>
        <taxon>Pseudomonadota</taxon>
        <taxon>Gammaproteobacteria</taxon>
        <taxon>Alteromonadales</taxon>
        <taxon>Alteromonadaceae</taxon>
        <taxon>Brumicola</taxon>
    </lineage>
</organism>
<evidence type="ECO:0000313" key="1">
    <source>
        <dbReference type="EMBL" id="MDT0583214.1"/>
    </source>
</evidence>
<reference evidence="1 2" key="1">
    <citation type="submission" date="2023-09" db="EMBL/GenBank/DDBJ databases">
        <authorList>
            <person name="Rey-Velasco X."/>
        </authorList>
    </citation>
    <scope>NUCLEOTIDE SEQUENCE [LARGE SCALE GENOMIC DNA]</scope>
    <source>
        <strain evidence="1 2">W409</strain>
    </source>
</reference>
<keyword evidence="2" id="KW-1185">Reference proteome</keyword>
<gene>
    <name evidence="1" type="ORF">RM544_11745</name>
</gene>
<proteinExistence type="predicted"/>
<name>A0AAW8R479_9ALTE</name>
<dbReference type="EMBL" id="JAVRIE010000004">
    <property type="protein sequence ID" value="MDT0583214.1"/>
    <property type="molecule type" value="Genomic_DNA"/>
</dbReference>
<dbReference type="RefSeq" id="WP_311361982.1">
    <property type="nucleotide sequence ID" value="NZ_JAVRIE010000004.1"/>
</dbReference>